<gene>
    <name evidence="2" type="ORF">BC936DRAFT_142341</name>
</gene>
<dbReference type="Pfam" id="PF18480">
    <property type="entry name" value="DUF5615"/>
    <property type="match status" value="1"/>
</dbReference>
<dbReference type="Proteomes" id="UP000268093">
    <property type="component" value="Unassembled WGS sequence"/>
</dbReference>
<dbReference type="OrthoDB" id="2320155at2759"/>
<accession>A0A433DF77</accession>
<protein>
    <recommendedName>
        <fullName evidence="1">DUF5615 domain-containing protein</fullName>
    </recommendedName>
</protein>
<evidence type="ECO:0000313" key="3">
    <source>
        <dbReference type="Proteomes" id="UP000268093"/>
    </source>
</evidence>
<dbReference type="InterPro" id="IPR041049">
    <property type="entry name" value="DUF5615"/>
</dbReference>
<proteinExistence type="predicted"/>
<name>A0A433DF77_9FUNG</name>
<evidence type="ECO:0000313" key="2">
    <source>
        <dbReference type="EMBL" id="RUP49513.1"/>
    </source>
</evidence>
<evidence type="ECO:0000259" key="1">
    <source>
        <dbReference type="Pfam" id="PF18480"/>
    </source>
</evidence>
<dbReference type="EMBL" id="RBNI01002237">
    <property type="protein sequence ID" value="RUP49513.1"/>
    <property type="molecule type" value="Genomic_DNA"/>
</dbReference>
<organism evidence="2 3">
    <name type="scientific">Jimgerdemannia flammicorona</name>
    <dbReference type="NCBI Taxonomy" id="994334"/>
    <lineage>
        <taxon>Eukaryota</taxon>
        <taxon>Fungi</taxon>
        <taxon>Fungi incertae sedis</taxon>
        <taxon>Mucoromycota</taxon>
        <taxon>Mucoromycotina</taxon>
        <taxon>Endogonomycetes</taxon>
        <taxon>Endogonales</taxon>
        <taxon>Endogonaceae</taxon>
        <taxon>Jimgerdemannia</taxon>
    </lineage>
</organism>
<feature type="domain" description="DUF5615" evidence="1">
    <location>
        <begin position="355"/>
        <end position="439"/>
    </location>
</feature>
<keyword evidence="3" id="KW-1185">Reference proteome</keyword>
<dbReference type="AlphaFoldDB" id="A0A433DF77"/>
<sequence length="519" mass="59298">MDDRLSRDCLVSGGLLSLKNLNTNLPLVWQKSHYGPDFAALVVTSPVEYTSIDRSLWRFIRQDPPSIFLSPSSEFHQTRKARNEDDYLHYGDFVYICAAIPPRGIRSEGEDSVYLHSGWDILANGTKGNFKILLGDMSESHAEIISAYWMIEPVARDNLGASATLPSKPSPIKIDDSAKDTRIRKNNQFRIRNCATNAFLCSHNENLAAHDSQDQLSPHESKKTFLIPDALIHDNMELWEFWGKHPVNAVFDGMRHNPVNQASFSFRELDGYFRPTFPIVVSGDRNNVPTSPPTKRRHVARIHLSPSTVNPDEVSRALAEPLEQNMTSTKLIRRGMPELRDAIMSNPSSSKLLIKLDENIMDKDLIAYFNTMSDFEVDTVQDEGLRGHSDGKVIMRARLNSKTIVTCDTDYLLEHWMTTNGVLVLWGRLGNKRFVRLTKKERKVVVPVLFHTHRLKIEEIRDQDLVRFAILSGNDLNDFKWEIRPPTDEELTRYFTKYVEKERALPFPPEESSPLSQIP</sequence>
<reference evidence="2 3" key="1">
    <citation type="journal article" date="2018" name="New Phytol.">
        <title>Phylogenomics of Endogonaceae and evolution of mycorrhizas within Mucoromycota.</title>
        <authorList>
            <person name="Chang Y."/>
            <person name="Desiro A."/>
            <person name="Na H."/>
            <person name="Sandor L."/>
            <person name="Lipzen A."/>
            <person name="Clum A."/>
            <person name="Barry K."/>
            <person name="Grigoriev I.V."/>
            <person name="Martin F.M."/>
            <person name="Stajich J.E."/>
            <person name="Smith M.E."/>
            <person name="Bonito G."/>
            <person name="Spatafora J.W."/>
        </authorList>
    </citation>
    <scope>NUCLEOTIDE SEQUENCE [LARGE SCALE GENOMIC DNA]</scope>
    <source>
        <strain evidence="2 3">GMNB39</strain>
    </source>
</reference>
<comment type="caution">
    <text evidence="2">The sequence shown here is derived from an EMBL/GenBank/DDBJ whole genome shotgun (WGS) entry which is preliminary data.</text>
</comment>